<dbReference type="InterPro" id="IPR011545">
    <property type="entry name" value="DEAD/DEAH_box_helicase_dom"/>
</dbReference>
<feature type="compositionally biased region" description="Polar residues" evidence="2">
    <location>
        <begin position="2143"/>
        <end position="2153"/>
    </location>
</feature>
<dbReference type="GO" id="GO:0043138">
    <property type="term" value="F:3'-5' DNA helicase activity"/>
    <property type="evidence" value="ECO:0007669"/>
    <property type="project" value="TreeGrafter"/>
</dbReference>
<protein>
    <submittedName>
        <fullName evidence="4">ATP-dependent DNA helicase Q5</fullName>
    </submittedName>
</protein>
<dbReference type="InterPro" id="IPR027417">
    <property type="entry name" value="P-loop_NTPase"/>
</dbReference>
<dbReference type="Gene3D" id="3.40.50.300">
    <property type="entry name" value="P-loop containing nucleotide triphosphate hydrolases"/>
    <property type="match status" value="2"/>
</dbReference>
<dbReference type="PANTHER" id="PTHR13710">
    <property type="entry name" value="DNA HELICASE RECQ FAMILY MEMBER"/>
    <property type="match status" value="1"/>
</dbReference>
<dbReference type="GO" id="GO:0005524">
    <property type="term" value="F:ATP binding"/>
    <property type="evidence" value="ECO:0007669"/>
    <property type="project" value="InterPro"/>
</dbReference>
<dbReference type="GO" id="GO:0005737">
    <property type="term" value="C:cytoplasm"/>
    <property type="evidence" value="ECO:0007669"/>
    <property type="project" value="TreeGrafter"/>
</dbReference>
<dbReference type="PROSITE" id="PS51192">
    <property type="entry name" value="HELICASE_ATP_BIND_1"/>
    <property type="match status" value="1"/>
</dbReference>
<gene>
    <name evidence="4" type="ORF">CH35J_011033</name>
</gene>
<dbReference type="GO" id="GO:0003676">
    <property type="term" value="F:nucleic acid binding"/>
    <property type="evidence" value="ECO:0007669"/>
    <property type="project" value="InterPro"/>
</dbReference>
<keyword evidence="4" id="KW-0547">Nucleotide-binding</keyword>
<dbReference type="EMBL" id="MWPZ01000009">
    <property type="protein sequence ID" value="TIC91769.1"/>
    <property type="molecule type" value="Genomic_DNA"/>
</dbReference>
<sequence length="2171" mass="236542">MIVGAQGSMQTVCGSDGSGLRADTKAAVDRYVRWWGALGKGQFYCCDEDHSKVLRATHKGGLGAAKGGQNIQEVRDSRFQTRGKGGRSMPSDLDEHDVHVQPDEVGPLVAYLAAEVAQVPVEDLDGRALEGLPGLDVSLGRPRMDLRSTRGKRQPTAAVVQRCFCLLCYPDESLWAWKDGMSGEEMQAHLAASHPRETFPCGCPDRGCRCEGAKYRTIHLQKVLESTRVGSSNLPSKFVRVDAPETVNPPAAEPATEDAGQQGAAAADEEAAWRALRDRCRVVQPTVVFGDTAAAVDVPYRFATLLGMDTHFLNGVDLAAFQKLKARREMPGDHAVVALFLANFDVLGAAYFKGIALLHQDHKRDMGKIAGRSSGGAAKAKGAFPMQDSTIVSYLENWREVLVYLLRRFLIHTRKMTYDAGHLPRIDWSTQETQLPLEISTTIMPTVFPRRSVLDAFIDLVCFAEARLETPAADAGAAGWLDKLLTVSLALSEDIVAGDKFACALVGATAASCTRADGVKHPTVASKGISGIIACVKATFVAWSHRESALWSTGADWDFAYTMFARPYFAYFSTRPGALTSRPGSYVPITALACLYECRNVGIEESFNTAGLTTTALRDGGQTAIHGANSELNIHDFRAANGQQIARLHRCLVDLLLLDAAGLPEQASVPAMQAFIDNDVPFPDITDDWTDRESGTSAYTQTFGKDGPPLLLDRVWDGDRRRAWTTPDRVSGGVRFRQDATAAYFRQVHAFLGDLLVTAFLLAGVQSRGTEFLTMRHTNTPQHGQRNLFWFGNMCQWGAEIRYHKGDNDTEAGDSAWHFFPPHLSYVISYYLLYVQPFTQVLIQEMAGGATVDHSPFLCGTAPDAQRSRVLAGEIRRMMDRVPPSDLMQALAGCSGAARAAVAQEEMGDDYADDDGDESRLDGEYAYDKADPSNARLGHCWPRRPSGEDDGDMLGQLETLCRTLRGLARDSAMADAVDAGDGASLAGITNGSGTGLVTSLWETAAPQQVPPRRASAGPSDFSPGFWNNRKFYIELARFFERRLGTKIGIASLRHIMEIWARHLTEGLREDAASLSTVQGMTDCLLGAMHEQAGHSDRTAAIKYALSQPFLHWGRGREKIGRHARASMVMHAFLLSDDMVGRPMTPTLLARYSEADAGRLRALLTSRDAVVQMNRLCAGDRAVNDQPLVFLQACCGVGGHGASFKPAQEGALRFAYDGRPLSVVVLPTGGGKTIVAFAGARLPGRGVTLLVVPFANLLEAMRRRAAAAGILALTSEQLSAREAAFHHGTKMLICTPEALHTASSSPSDFAAIVQRLVDEHLLDRVVLDEYHNLLISMFQDFRRPFLHILHRLAAVPRWIVLTATLPPTHETFLVKTLRLARDGYYRPIEAAKEATLLPAPHDAGLDPPDGRGPQRHVDAVFRASVERSNLSYRVRTYRALHDLVDGLACEITTRNTVTGHLPRPPKTIVLLFMDVASATVVADGLGRVLVCAAHHYKGDRRRQDAVRQALQEYEDAPDAYATATATAPAGRVAPEMAAAWRLEDVPCLVGTSVIGESQDVGADAVICVQGFPIGATTLDQGFGRGARDGRPGTATCFYKQGDADDALIAPARHAGADVTADEVGMAETRESKAVVAQFLSTSQCRRVPLATYFNWASRRTRCDSLTGDLLCDLCEDRKNDRAAADTADAEGTGRATPARPTVHCAPPTPPADPAGLRRKLPAGWQQTGGGADRRKRVRRLDRDDAAARPKKAPPQTMTPTQEAHRHHRLPGDEPSARGPRGHTLAPASPRAVRKPESATLQVDCGNPPWDATEEPDNDDGNNDNDDDDNDDNNNNDDDDNIVYSRARTHARIRCAGPMQPLAQAATGSSNLRRMQPSSEVVQRSGSKLQAYNDLPYIEMLYGEEAFCIVCRVLQGCIADGHMSDECSLLEQDVGSGVKLKGALRKVLEAMKDKSVKMPNATCWKCCRPQPGPGAEDPLPRYICRGMVRGAFVCRSPGTEYHDRSRDYRGADGAGRYPSLGVAFCLLLLLQDRKRTAGVLRMLGAPTSFVACFDVGSEAAAAAAGQTGQSLDWWQDPSRLRDVVRARVRSGEGNEWKELLQRKGLCTRRNCELALFVLFVAHSLGLRARDGNRVRRWEDVVAARNSSPPLSSQMHQPVVRQREQQDAGHDWAF</sequence>
<feature type="region of interest" description="Disordered" evidence="2">
    <location>
        <begin position="2143"/>
        <end position="2171"/>
    </location>
</feature>
<keyword evidence="4" id="KW-0378">Hydrolase</keyword>
<evidence type="ECO:0000313" key="4">
    <source>
        <dbReference type="EMBL" id="TIC91769.1"/>
    </source>
</evidence>
<evidence type="ECO:0000256" key="2">
    <source>
        <dbReference type="SAM" id="MobiDB-lite"/>
    </source>
</evidence>
<proteinExistence type="inferred from homology"/>
<keyword evidence="4" id="KW-0347">Helicase</keyword>
<dbReference type="SMART" id="SM00487">
    <property type="entry name" value="DEXDc"/>
    <property type="match status" value="1"/>
</dbReference>
<feature type="region of interest" description="Disordered" evidence="2">
    <location>
        <begin position="244"/>
        <end position="267"/>
    </location>
</feature>
<organism evidence="4 5">
    <name type="scientific">Colletotrichum higginsianum</name>
    <dbReference type="NCBI Taxonomy" id="80884"/>
    <lineage>
        <taxon>Eukaryota</taxon>
        <taxon>Fungi</taxon>
        <taxon>Dikarya</taxon>
        <taxon>Ascomycota</taxon>
        <taxon>Pezizomycotina</taxon>
        <taxon>Sordariomycetes</taxon>
        <taxon>Hypocreomycetidae</taxon>
        <taxon>Glomerellales</taxon>
        <taxon>Glomerellaceae</taxon>
        <taxon>Colletotrichum</taxon>
        <taxon>Colletotrichum destructivum species complex</taxon>
    </lineage>
</organism>
<reference evidence="4 5" key="1">
    <citation type="journal article" date="2019" name="Genome Biol. Evol.">
        <title>Genomic Plasticity Mediated by Transposable Elements in the Plant Pathogenic Fungus Colletotrichum higginsianum.</title>
        <authorList>
            <person name="Tsushima A."/>
            <person name="Gan P."/>
            <person name="Kumakura N."/>
            <person name="Narusaka M."/>
            <person name="Takano Y."/>
            <person name="Narusaka Y."/>
            <person name="Shirasu K."/>
        </authorList>
    </citation>
    <scope>NUCLEOTIDE SEQUENCE [LARGE SCALE GENOMIC DNA]</scope>
    <source>
        <strain evidence="4 5">MAFF305635-RFP</strain>
    </source>
</reference>
<comment type="caution">
    <text evidence="4">The sequence shown here is derived from an EMBL/GenBank/DDBJ whole genome shotgun (WGS) entry which is preliminary data.</text>
</comment>
<dbReference type="GO" id="GO:0009378">
    <property type="term" value="F:four-way junction helicase activity"/>
    <property type="evidence" value="ECO:0007669"/>
    <property type="project" value="TreeGrafter"/>
</dbReference>
<keyword evidence="4" id="KW-0067">ATP-binding</keyword>
<feature type="region of interest" description="Disordered" evidence="2">
    <location>
        <begin position="1858"/>
        <end position="1879"/>
    </location>
</feature>
<comment type="similarity">
    <text evidence="1">Belongs to the helicase family. RecQ subfamily.</text>
</comment>
<dbReference type="InterPro" id="IPR014001">
    <property type="entry name" value="Helicase_ATP-bd"/>
</dbReference>
<evidence type="ECO:0000313" key="5">
    <source>
        <dbReference type="Proteomes" id="UP000305883"/>
    </source>
</evidence>
<dbReference type="OrthoDB" id="3555927at2759"/>
<feature type="compositionally biased region" description="Polar residues" evidence="2">
    <location>
        <begin position="1864"/>
        <end position="1879"/>
    </location>
</feature>
<dbReference type="GO" id="GO:0005694">
    <property type="term" value="C:chromosome"/>
    <property type="evidence" value="ECO:0007669"/>
    <property type="project" value="TreeGrafter"/>
</dbReference>
<feature type="compositionally biased region" description="Basic and acidic residues" evidence="2">
    <location>
        <begin position="2158"/>
        <end position="2171"/>
    </location>
</feature>
<dbReference type="PANTHER" id="PTHR13710:SF154">
    <property type="entry name" value="RECQ HELICASE, PUTATIVE (AFU_ORTHOLOGUE AFUA_6G14720)-RELATED"/>
    <property type="match status" value="1"/>
</dbReference>
<feature type="domain" description="Helicase ATP-binding" evidence="3">
    <location>
        <begin position="1212"/>
        <end position="1382"/>
    </location>
</feature>
<dbReference type="Proteomes" id="UP000305883">
    <property type="component" value="Unassembled WGS sequence"/>
</dbReference>
<name>A0A4T0VI11_9PEZI</name>
<feature type="compositionally biased region" description="Low complexity" evidence="2">
    <location>
        <begin position="1683"/>
        <end position="1695"/>
    </location>
</feature>
<feature type="region of interest" description="Disordered" evidence="2">
    <location>
        <begin position="1682"/>
        <end position="1840"/>
    </location>
</feature>
<dbReference type="SUPFAM" id="SSF52540">
    <property type="entry name" value="P-loop containing nucleoside triphosphate hydrolases"/>
    <property type="match status" value="1"/>
</dbReference>
<dbReference type="Pfam" id="PF00270">
    <property type="entry name" value="DEAD"/>
    <property type="match status" value="1"/>
</dbReference>
<evidence type="ECO:0000256" key="1">
    <source>
        <dbReference type="ARBA" id="ARBA00005446"/>
    </source>
</evidence>
<accession>A0A4T0VI11</accession>
<feature type="compositionally biased region" description="Acidic residues" evidence="2">
    <location>
        <begin position="1810"/>
        <end position="1839"/>
    </location>
</feature>
<dbReference type="GO" id="GO:0000724">
    <property type="term" value="P:double-strand break repair via homologous recombination"/>
    <property type="evidence" value="ECO:0007669"/>
    <property type="project" value="TreeGrafter"/>
</dbReference>
<evidence type="ECO:0000259" key="3">
    <source>
        <dbReference type="PROSITE" id="PS51192"/>
    </source>
</evidence>